<dbReference type="GeneID" id="25986034"/>
<protein>
    <submittedName>
        <fullName evidence="1">Uncharacterized protein</fullName>
    </submittedName>
</protein>
<evidence type="ECO:0000313" key="2">
    <source>
        <dbReference type="Proteomes" id="UP000002748"/>
    </source>
</evidence>
<dbReference type="Proteomes" id="UP000002748">
    <property type="component" value="Unassembled WGS sequence"/>
</dbReference>
<name>J6EVA0_TRIAS</name>
<accession>J6EVA0</accession>
<dbReference type="KEGG" id="tasa:A1Q1_02520"/>
<dbReference type="RefSeq" id="XP_014179257.1">
    <property type="nucleotide sequence ID" value="XM_014323782.1"/>
</dbReference>
<comment type="caution">
    <text evidence="1">The sequence shown here is derived from an EMBL/GenBank/DDBJ whole genome shotgun (WGS) entry which is preliminary data.</text>
</comment>
<organism evidence="1 2">
    <name type="scientific">Trichosporon asahii var. asahii (strain ATCC 90039 / CBS 2479 / JCM 2466 / KCTC 7840 / NBRC 103889/ NCYC 2677 / UAMH 7654)</name>
    <name type="common">Yeast</name>
    <dbReference type="NCBI Taxonomy" id="1186058"/>
    <lineage>
        <taxon>Eukaryota</taxon>
        <taxon>Fungi</taxon>
        <taxon>Dikarya</taxon>
        <taxon>Basidiomycota</taxon>
        <taxon>Agaricomycotina</taxon>
        <taxon>Tremellomycetes</taxon>
        <taxon>Trichosporonales</taxon>
        <taxon>Trichosporonaceae</taxon>
        <taxon>Trichosporon</taxon>
    </lineage>
</organism>
<dbReference type="HOGENOM" id="CLU_1887220_0_0_1"/>
<dbReference type="AlphaFoldDB" id="J6EVA0"/>
<proteinExistence type="predicted"/>
<dbReference type="EMBL" id="ALBS01000203">
    <property type="protein sequence ID" value="EJT48499.1"/>
    <property type="molecule type" value="Genomic_DNA"/>
</dbReference>
<dbReference type="VEuPathDB" id="FungiDB:A1Q1_02520"/>
<evidence type="ECO:0000313" key="1">
    <source>
        <dbReference type="EMBL" id="EJT48499.1"/>
    </source>
</evidence>
<gene>
    <name evidence="1" type="ORF">A1Q1_02520</name>
</gene>
<sequence>MTDEGRPLNLEEGLIIYKDTTPETGILVWSVQNRRLPFLHGWVFSRRYPLAALVPPRAVERSLRSPIERYATMVPWTFDPRRMRRQDPGPPNDFPLTKRRSIMLYLGIGDALYPQRVYMDNSIYALKVRGNLANC</sequence>
<reference evidence="1 2" key="1">
    <citation type="journal article" date="2012" name="Eukaryot. Cell">
        <title>Draft genome sequence of CBS 2479, the standard type strain of Trichosporon asahii.</title>
        <authorList>
            <person name="Yang R.Y."/>
            <person name="Li H.T."/>
            <person name="Zhu H."/>
            <person name="Zhou G.P."/>
            <person name="Wang M."/>
            <person name="Wang L."/>
        </authorList>
    </citation>
    <scope>NUCLEOTIDE SEQUENCE [LARGE SCALE GENOMIC DNA]</scope>
    <source>
        <strain evidence="2">ATCC 90039 / CBS 2479 / JCM 2466 / KCTC 7840 / NCYC 2677 / UAMH 7654</strain>
    </source>
</reference>